<proteinExistence type="predicted"/>
<sequence length="132" mass="13724">MLAVAASVVILNGPAEGQDTARTPEAAPVADMPLPKVVSPRPLPTANTPAPVSVPSRVIISPPAVCRIRSENECHHEAAACLTARGIDDLYDVSWKDGRPVVIHAHGDGVDVPEDDARGCATDLQLCLSASC</sequence>
<gene>
    <name evidence="2" type="ORF">HJO_00270</name>
</gene>
<accession>A0A059FSV9</accession>
<organism evidence="2 3">
    <name type="scientific">Hyphomonas johnsonii MHS-2</name>
    <dbReference type="NCBI Taxonomy" id="1280950"/>
    <lineage>
        <taxon>Bacteria</taxon>
        <taxon>Pseudomonadati</taxon>
        <taxon>Pseudomonadota</taxon>
        <taxon>Alphaproteobacteria</taxon>
        <taxon>Hyphomonadales</taxon>
        <taxon>Hyphomonadaceae</taxon>
        <taxon>Hyphomonas</taxon>
    </lineage>
</organism>
<dbReference type="Proteomes" id="UP000025171">
    <property type="component" value="Unassembled WGS sequence"/>
</dbReference>
<evidence type="ECO:0000313" key="2">
    <source>
        <dbReference type="EMBL" id="KCZ93764.1"/>
    </source>
</evidence>
<comment type="caution">
    <text evidence="2">The sequence shown here is derived from an EMBL/GenBank/DDBJ whole genome shotgun (WGS) entry which is preliminary data.</text>
</comment>
<dbReference type="PATRIC" id="fig|1280950.3.peg.55"/>
<dbReference type="EMBL" id="ARYK01000001">
    <property type="protein sequence ID" value="KCZ93764.1"/>
    <property type="molecule type" value="Genomic_DNA"/>
</dbReference>
<evidence type="ECO:0000256" key="1">
    <source>
        <dbReference type="SAM" id="MobiDB-lite"/>
    </source>
</evidence>
<feature type="region of interest" description="Disordered" evidence="1">
    <location>
        <begin position="16"/>
        <end position="54"/>
    </location>
</feature>
<evidence type="ECO:0000313" key="3">
    <source>
        <dbReference type="Proteomes" id="UP000025171"/>
    </source>
</evidence>
<name>A0A059FSV9_9PROT</name>
<keyword evidence="3" id="KW-1185">Reference proteome</keyword>
<dbReference type="AlphaFoldDB" id="A0A059FSV9"/>
<reference evidence="2 3" key="1">
    <citation type="journal article" date="2014" name="Antonie Van Leeuwenhoek">
        <title>Hyphomonas beringensis sp. nov. and Hyphomonas chukchiensis sp. nov., isolated from surface seawater of the Bering Sea and Chukchi Sea.</title>
        <authorList>
            <person name="Li C."/>
            <person name="Lai Q."/>
            <person name="Li G."/>
            <person name="Dong C."/>
            <person name="Wang J."/>
            <person name="Liao Y."/>
            <person name="Shao Z."/>
        </authorList>
    </citation>
    <scope>NUCLEOTIDE SEQUENCE [LARGE SCALE GENOMIC DNA]</scope>
    <source>
        <strain evidence="2 3">MHS-2</strain>
    </source>
</reference>
<protein>
    <submittedName>
        <fullName evidence="2">Uncharacterized protein</fullName>
    </submittedName>
</protein>